<evidence type="ECO:0000313" key="4">
    <source>
        <dbReference type="Proteomes" id="UP000248840"/>
    </source>
</evidence>
<evidence type="ECO:0000256" key="1">
    <source>
        <dbReference type="SAM" id="Phobius"/>
    </source>
</evidence>
<protein>
    <submittedName>
        <fullName evidence="3">Undecaprenyl-diphosphatase</fullName>
    </submittedName>
</protein>
<dbReference type="CDD" id="cd03395">
    <property type="entry name" value="PAP2_like_4"/>
    <property type="match status" value="1"/>
</dbReference>
<feature type="domain" description="Phosphatidic acid phosphatase type 2/haloperoxidase" evidence="2">
    <location>
        <begin position="60"/>
        <end position="174"/>
    </location>
</feature>
<reference evidence="3 4" key="1">
    <citation type="submission" date="2018-06" db="EMBL/GenBank/DDBJ databases">
        <title>Genomic Encyclopedia of Archaeal and Bacterial Type Strains, Phase II (KMG-II): from individual species to whole genera.</title>
        <authorList>
            <person name="Goeker M."/>
        </authorList>
    </citation>
    <scope>NUCLEOTIDE SEQUENCE [LARGE SCALE GENOMIC DNA]</scope>
    <source>
        <strain evidence="3 4">DSM 25663</strain>
    </source>
</reference>
<keyword evidence="4" id="KW-1185">Reference proteome</keyword>
<dbReference type="OrthoDB" id="9789113at2"/>
<dbReference type="PANTHER" id="PTHR14969:SF13">
    <property type="entry name" value="AT30094P"/>
    <property type="match status" value="1"/>
</dbReference>
<dbReference type="Gene3D" id="1.20.144.10">
    <property type="entry name" value="Phosphatidic acid phosphatase type 2/haloperoxidase"/>
    <property type="match status" value="1"/>
</dbReference>
<feature type="transmembrane region" description="Helical" evidence="1">
    <location>
        <begin position="26"/>
        <end position="49"/>
    </location>
</feature>
<keyword evidence="1" id="KW-0472">Membrane</keyword>
<dbReference type="SUPFAM" id="SSF48317">
    <property type="entry name" value="Acid phosphatase/Vanadium-dependent haloperoxidase"/>
    <property type="match status" value="1"/>
</dbReference>
<dbReference type="PANTHER" id="PTHR14969">
    <property type="entry name" value="SPHINGOSINE-1-PHOSPHATE PHOSPHOHYDROLASE"/>
    <property type="match status" value="1"/>
</dbReference>
<keyword evidence="1" id="KW-1133">Transmembrane helix</keyword>
<evidence type="ECO:0000259" key="2">
    <source>
        <dbReference type="SMART" id="SM00014"/>
    </source>
</evidence>
<dbReference type="EMBL" id="QLSZ01000007">
    <property type="protein sequence ID" value="RAR71455.1"/>
    <property type="molecule type" value="Genomic_DNA"/>
</dbReference>
<organism evidence="3 4">
    <name type="scientific">Flavobacterium aciduliphilum</name>
    <dbReference type="NCBI Taxonomy" id="1101402"/>
    <lineage>
        <taxon>Bacteria</taxon>
        <taxon>Pseudomonadati</taxon>
        <taxon>Bacteroidota</taxon>
        <taxon>Flavobacteriia</taxon>
        <taxon>Flavobacteriales</taxon>
        <taxon>Flavobacteriaceae</taxon>
        <taxon>Flavobacterium</taxon>
    </lineage>
</organism>
<dbReference type="InterPro" id="IPR000326">
    <property type="entry name" value="PAP2/HPO"/>
</dbReference>
<dbReference type="InterPro" id="IPR036938">
    <property type="entry name" value="PAP2/HPO_sf"/>
</dbReference>
<dbReference type="SMART" id="SM00014">
    <property type="entry name" value="acidPPc"/>
    <property type="match status" value="1"/>
</dbReference>
<name>A0A328YFK7_9FLAO</name>
<feature type="transmembrane region" description="Helical" evidence="1">
    <location>
        <begin position="56"/>
        <end position="75"/>
    </location>
</feature>
<dbReference type="RefSeq" id="WP_112113305.1">
    <property type="nucleotide sequence ID" value="NZ_QLSZ01000007.1"/>
</dbReference>
<dbReference type="GO" id="GO:0042392">
    <property type="term" value="F:sphingosine-1-phosphate phosphatase activity"/>
    <property type="evidence" value="ECO:0007669"/>
    <property type="project" value="TreeGrafter"/>
</dbReference>
<evidence type="ECO:0000313" key="3">
    <source>
        <dbReference type="EMBL" id="RAR71455.1"/>
    </source>
</evidence>
<dbReference type="AlphaFoldDB" id="A0A328YFK7"/>
<sequence length="184" mass="21592">MLDKIIALDKTLFVYLNGLGSPQFDGLWLIITKQAYWIPFFLFLAYLIYKKLGWKQLLIIMLFVALLLLCCNTSVEFFKATFHRLRPCNDPELKNTIRIIHQSDSYSFFSGHAANSMATMTFLYLMLKKQYKYIVLIFLYPLIFAYSRIYLGVHFPTDILTGYAFGILFGVSFYYINKKFILKS</sequence>
<gene>
    <name evidence="3" type="ORF">CLV55_10710</name>
</gene>
<comment type="caution">
    <text evidence="3">The sequence shown here is derived from an EMBL/GenBank/DDBJ whole genome shotgun (WGS) entry which is preliminary data.</text>
</comment>
<keyword evidence="1" id="KW-0812">Transmembrane</keyword>
<accession>A0A328YFK7</accession>
<feature type="transmembrane region" description="Helical" evidence="1">
    <location>
        <begin position="159"/>
        <end position="176"/>
    </location>
</feature>
<proteinExistence type="predicted"/>
<dbReference type="Pfam" id="PF01569">
    <property type="entry name" value="PAP2"/>
    <property type="match status" value="1"/>
</dbReference>
<dbReference type="Proteomes" id="UP000248840">
    <property type="component" value="Unassembled WGS sequence"/>
</dbReference>
<feature type="transmembrane region" description="Helical" evidence="1">
    <location>
        <begin position="133"/>
        <end position="153"/>
    </location>
</feature>
<feature type="transmembrane region" description="Helical" evidence="1">
    <location>
        <begin position="106"/>
        <end position="126"/>
    </location>
</feature>